<dbReference type="PANTHER" id="PTHR42792">
    <property type="entry name" value="FLAGELLIN"/>
    <property type="match status" value="1"/>
</dbReference>
<dbReference type="OrthoDB" id="9768249at2"/>
<evidence type="ECO:0000256" key="5">
    <source>
        <dbReference type="ARBA" id="ARBA00023143"/>
    </source>
</evidence>
<sequence length="415" mass="44268">MRISTPGFYQAGLRAILDQQSGLAKTQLQLATQKRVLTPSDDPVASTSITALKKDIAVIERYNQNGQKAKGYNEQSDGLLSSATTVLQRIRELAIRVGNGTYTNAEREAIALETEQRLSELLGIANTQNAEGEYLYSGFKTDVLPFTQDAAGNYIYNGDNGQRQLDLSTNVAVGINDSGFAVFQNIKNGNGSFTTAANAANAGSGVLSPGSVINAPVFNAATPQTYTITMVTNAAGELAYNVFGSVDGQIIPALPANPVLNAPTYVENGAISFNGAQVVLTGAPLAGDSFTVQPSTSQDIFTTIQRMVTAMRLPQDNDADRAQFRMGIDQALESLDRGMENIDNISAQVGARLNTIETEIAANSGFSLSAQTTLSALEDLDVAEAITRFNQQQVALEAAQQSFARIQNLSLFRFL</sequence>
<dbReference type="GO" id="GO:0005198">
    <property type="term" value="F:structural molecule activity"/>
    <property type="evidence" value="ECO:0007669"/>
    <property type="project" value="InterPro"/>
</dbReference>
<evidence type="ECO:0000313" key="8">
    <source>
        <dbReference type="EMBL" id="TDQ48613.1"/>
    </source>
</evidence>
<gene>
    <name evidence="8" type="ORF">EV696_10653</name>
</gene>
<accession>A0A4R6USH6</accession>
<evidence type="ECO:0000259" key="7">
    <source>
        <dbReference type="Pfam" id="PF00700"/>
    </source>
</evidence>
<proteinExistence type="inferred from homology"/>
<evidence type="ECO:0000256" key="1">
    <source>
        <dbReference type="ARBA" id="ARBA00004365"/>
    </source>
</evidence>
<protein>
    <submittedName>
        <fullName evidence="8">Flagellar hook-associated protein 3 FlgL</fullName>
    </submittedName>
</protein>
<dbReference type="AlphaFoldDB" id="A0A4R6USH6"/>
<dbReference type="InterPro" id="IPR001029">
    <property type="entry name" value="Flagellin_N"/>
</dbReference>
<name>A0A4R6USH6_9GAMM</name>
<keyword evidence="8" id="KW-0969">Cilium</keyword>
<evidence type="ECO:0000259" key="6">
    <source>
        <dbReference type="Pfam" id="PF00669"/>
    </source>
</evidence>
<comment type="similarity">
    <text evidence="3">Belongs to the bacterial flagellin family.</text>
</comment>
<dbReference type="SUPFAM" id="SSF64518">
    <property type="entry name" value="Phase 1 flagellin"/>
    <property type="match status" value="1"/>
</dbReference>
<dbReference type="InterPro" id="IPR046358">
    <property type="entry name" value="Flagellin_C"/>
</dbReference>
<dbReference type="InterPro" id="IPR013384">
    <property type="entry name" value="Flagell_FlgL"/>
</dbReference>
<dbReference type="GO" id="GO:0009424">
    <property type="term" value="C:bacterial-type flagellum hook"/>
    <property type="evidence" value="ECO:0007669"/>
    <property type="project" value="InterPro"/>
</dbReference>
<keyword evidence="9" id="KW-1185">Reference proteome</keyword>
<evidence type="ECO:0000256" key="3">
    <source>
        <dbReference type="ARBA" id="ARBA00005709"/>
    </source>
</evidence>
<dbReference type="GO" id="GO:0071973">
    <property type="term" value="P:bacterial-type flagellum-dependent cell motility"/>
    <property type="evidence" value="ECO:0007669"/>
    <property type="project" value="InterPro"/>
</dbReference>
<dbReference type="GO" id="GO:0005576">
    <property type="term" value="C:extracellular region"/>
    <property type="evidence" value="ECO:0007669"/>
    <property type="project" value="UniProtKB-SubCell"/>
</dbReference>
<dbReference type="EMBL" id="SNYM01000006">
    <property type="protein sequence ID" value="TDQ48613.1"/>
    <property type="molecule type" value="Genomic_DNA"/>
</dbReference>
<dbReference type="Pfam" id="PF00700">
    <property type="entry name" value="Flagellin_C"/>
    <property type="match status" value="1"/>
</dbReference>
<keyword evidence="8" id="KW-0282">Flagellum</keyword>
<evidence type="ECO:0000313" key="9">
    <source>
        <dbReference type="Proteomes" id="UP000295375"/>
    </source>
</evidence>
<dbReference type="NCBIfam" id="TIGR02550">
    <property type="entry name" value="flagell_flgL"/>
    <property type="match status" value="1"/>
</dbReference>
<comment type="caution">
    <text evidence="8">The sequence shown here is derived from an EMBL/GenBank/DDBJ whole genome shotgun (WGS) entry which is preliminary data.</text>
</comment>
<feature type="domain" description="Flagellin C-terminal" evidence="7">
    <location>
        <begin position="333"/>
        <end position="415"/>
    </location>
</feature>
<feature type="domain" description="Flagellin N-terminal" evidence="6">
    <location>
        <begin position="3"/>
        <end position="141"/>
    </location>
</feature>
<dbReference type="Proteomes" id="UP000295375">
    <property type="component" value="Unassembled WGS sequence"/>
</dbReference>
<dbReference type="RefSeq" id="WP_133589731.1">
    <property type="nucleotide sequence ID" value="NZ_CP037953.1"/>
</dbReference>
<dbReference type="PANTHER" id="PTHR42792:SF1">
    <property type="entry name" value="FLAGELLAR HOOK-ASSOCIATED PROTEIN 3"/>
    <property type="match status" value="1"/>
</dbReference>
<keyword evidence="8" id="KW-0966">Cell projection</keyword>
<comment type="subcellular location">
    <subcellularLocation>
        <location evidence="1">Bacterial flagellum</location>
    </subcellularLocation>
    <subcellularLocation>
        <location evidence="2">Secreted</location>
    </subcellularLocation>
</comment>
<dbReference type="Gene3D" id="1.20.1330.10">
    <property type="entry name" value="f41 fragment of flagellin, N-terminal domain"/>
    <property type="match status" value="2"/>
</dbReference>
<organism evidence="8 9">
    <name type="scientific">Permianibacter aggregans</name>
    <dbReference type="NCBI Taxonomy" id="1510150"/>
    <lineage>
        <taxon>Bacteria</taxon>
        <taxon>Pseudomonadati</taxon>
        <taxon>Pseudomonadota</taxon>
        <taxon>Gammaproteobacteria</taxon>
        <taxon>Pseudomonadales</taxon>
        <taxon>Pseudomonadaceae</taxon>
        <taxon>Permianibacter</taxon>
    </lineage>
</organism>
<dbReference type="Pfam" id="PF00669">
    <property type="entry name" value="Flagellin_N"/>
    <property type="match status" value="1"/>
</dbReference>
<keyword evidence="5" id="KW-0975">Bacterial flagellum</keyword>
<evidence type="ECO:0000256" key="2">
    <source>
        <dbReference type="ARBA" id="ARBA00004613"/>
    </source>
</evidence>
<reference evidence="8 9" key="1">
    <citation type="submission" date="2019-03" db="EMBL/GenBank/DDBJ databases">
        <title>Genomic Encyclopedia of Type Strains, Phase IV (KMG-IV): sequencing the most valuable type-strain genomes for metagenomic binning, comparative biology and taxonomic classification.</title>
        <authorList>
            <person name="Goeker M."/>
        </authorList>
    </citation>
    <scope>NUCLEOTIDE SEQUENCE [LARGE SCALE GENOMIC DNA]</scope>
    <source>
        <strain evidence="8 9">DSM 103792</strain>
    </source>
</reference>
<evidence type="ECO:0000256" key="4">
    <source>
        <dbReference type="ARBA" id="ARBA00022525"/>
    </source>
</evidence>
<keyword evidence="4" id="KW-0964">Secreted</keyword>
<dbReference type="InterPro" id="IPR001492">
    <property type="entry name" value="Flagellin"/>
</dbReference>